<dbReference type="InterPro" id="IPR018640">
    <property type="entry name" value="DUF2063"/>
</dbReference>
<dbReference type="Pfam" id="PF09836">
    <property type="entry name" value="DUF2063"/>
    <property type="match status" value="1"/>
</dbReference>
<dbReference type="Gene3D" id="3.90.930.50">
    <property type="match status" value="1"/>
</dbReference>
<dbReference type="Pfam" id="PF22106">
    <property type="entry name" value="NGO1945_C"/>
    <property type="match status" value="1"/>
</dbReference>
<dbReference type="InterPro" id="IPR054098">
    <property type="entry name" value="NGO1945-like_C"/>
</dbReference>
<dbReference type="Proteomes" id="UP000004931">
    <property type="component" value="Unassembled WGS sequence"/>
</dbReference>
<dbReference type="OrthoDB" id="4146344at2"/>
<gene>
    <name evidence="3" type="ORF">GP2143_08589</name>
</gene>
<comment type="caution">
    <text evidence="3">The sequence shown here is derived from an EMBL/GenBank/DDBJ whole genome shotgun (WGS) entry which is preliminary data.</text>
</comment>
<name>A0YCS5_9GAMM</name>
<proteinExistence type="predicted"/>
<evidence type="ECO:0000259" key="2">
    <source>
        <dbReference type="Pfam" id="PF22106"/>
    </source>
</evidence>
<keyword evidence="4" id="KW-1185">Reference proteome</keyword>
<dbReference type="EMBL" id="AAVT01000003">
    <property type="protein sequence ID" value="EAW31594.1"/>
    <property type="molecule type" value="Genomic_DNA"/>
</dbReference>
<evidence type="ECO:0000313" key="3">
    <source>
        <dbReference type="EMBL" id="EAW31594.1"/>
    </source>
</evidence>
<dbReference type="AlphaFoldDB" id="A0YCS5"/>
<protein>
    <submittedName>
        <fullName evidence="3">Uncharacterized protein</fullName>
    </submittedName>
</protein>
<evidence type="ECO:0000259" key="1">
    <source>
        <dbReference type="Pfam" id="PF09836"/>
    </source>
</evidence>
<dbReference type="eggNOG" id="COG3219">
    <property type="taxonomic scope" value="Bacteria"/>
</dbReference>
<feature type="domain" description="Putative DNA-binding" evidence="1">
    <location>
        <begin position="6"/>
        <end position="91"/>
    </location>
</feature>
<accession>A0YCS5</accession>
<evidence type="ECO:0000313" key="4">
    <source>
        <dbReference type="Proteomes" id="UP000004931"/>
    </source>
</evidence>
<dbReference type="Gene3D" id="1.10.150.690">
    <property type="entry name" value="DUF2063"/>
    <property type="match status" value="1"/>
</dbReference>
<dbReference type="STRING" id="247633.GP2143_08589"/>
<reference evidence="3 4" key="1">
    <citation type="journal article" date="2010" name="J. Bacteriol.">
        <title>Genome sequence of the oligotrophic marine Gammaproteobacterium HTCC2143, isolated from the Oregon Coast.</title>
        <authorList>
            <person name="Oh H.M."/>
            <person name="Kang I."/>
            <person name="Ferriera S."/>
            <person name="Giovannoni S.J."/>
            <person name="Cho J.C."/>
        </authorList>
    </citation>
    <scope>NUCLEOTIDE SEQUENCE [LARGE SCALE GENOMIC DNA]</scope>
    <source>
        <strain evidence="3 4">HTCC2143</strain>
    </source>
</reference>
<dbReference type="InterPro" id="IPR044922">
    <property type="entry name" value="DUF2063_N_sf"/>
</dbReference>
<feature type="domain" description="NGO1945-like C-terminal" evidence="2">
    <location>
        <begin position="144"/>
        <end position="240"/>
    </location>
</feature>
<organism evidence="3 4">
    <name type="scientific">marine gamma proteobacterium HTCC2143</name>
    <dbReference type="NCBI Taxonomy" id="247633"/>
    <lineage>
        <taxon>Bacteria</taxon>
        <taxon>Pseudomonadati</taxon>
        <taxon>Pseudomonadota</taxon>
        <taxon>Gammaproteobacteria</taxon>
        <taxon>Cellvibrionales</taxon>
        <taxon>Spongiibacteraceae</taxon>
        <taxon>BD1-7 clade</taxon>
    </lineage>
</organism>
<sequence>MTIEQVTRQLTSYIRDPESVDRPEGFEARRLNIYRDLFYKNIEGFISSGFPVLRSLYEDDDWRDIVRDFMIQHRCHTPYFLEISQEFLLYLQNSRVQRAEDPAFMQELAHYEWVELALDVSEEDLDAVAVIADGDLLEGVPRVSPLAWSLAYQYPVHLIGEKFQPQQVAELPTYLIVYRNLDEEVGFMEINSVTARMLEILLQDQSLTGRQVLAQIAAELNHADPRQVVAAGLEIMQQLRGLGIILGITA</sequence>